<comment type="subcellular location">
    <subcellularLocation>
        <location evidence="1">Cell membrane</location>
        <topology evidence="1">Multi-pass membrane protein</topology>
    </subcellularLocation>
</comment>
<dbReference type="PANTHER" id="PTHR30482">
    <property type="entry name" value="HIGH-AFFINITY BRANCHED-CHAIN AMINO ACID TRANSPORT SYSTEM PERMEASE"/>
    <property type="match status" value="1"/>
</dbReference>
<feature type="transmembrane region" description="Helical" evidence="6">
    <location>
        <begin position="6"/>
        <end position="26"/>
    </location>
</feature>
<feature type="transmembrane region" description="Helical" evidence="6">
    <location>
        <begin position="162"/>
        <end position="180"/>
    </location>
</feature>
<keyword evidence="3 6" id="KW-0812">Transmembrane</keyword>
<feature type="transmembrane region" description="Helical" evidence="6">
    <location>
        <begin position="86"/>
        <end position="106"/>
    </location>
</feature>
<evidence type="ECO:0000313" key="8">
    <source>
        <dbReference type="Proteomes" id="UP000474957"/>
    </source>
</evidence>
<gene>
    <name evidence="7" type="ORF">GE300_03655</name>
</gene>
<evidence type="ECO:0000256" key="2">
    <source>
        <dbReference type="ARBA" id="ARBA00022475"/>
    </source>
</evidence>
<comment type="caution">
    <text evidence="7">The sequence shown here is derived from an EMBL/GenBank/DDBJ whole genome shotgun (WGS) entry which is preliminary data.</text>
</comment>
<dbReference type="EMBL" id="WIND01000002">
    <property type="protein sequence ID" value="MSU88715.1"/>
    <property type="molecule type" value="Genomic_DNA"/>
</dbReference>
<sequence length="315" mass="33403">MNEGLGKSAALHVGLIVVLAAIQFVLPEYHQGNLARIMVLAGYAAGYNILFGYTGLLSLGHALFFAAGMYGMGLSIRLLDAAPAPALLAGLAAGAVVSLVIGVLALRTAGVAFMIVTLMFAQAGYLTILLMGAYTRGDEGFVISQAQRVMWGIDLSDPVNRYYAALILFAACLLVTLRLLRTRFGRALIAIRENEERARMLGYDVFRLKLGAVVISGTMSAASGAAYGLLFGYAGAGFASVQYSIFPLLWVLLGGAGTALGPFVGTLFMFYLIDLSSGLTTAYMLVAGVVLVLVTLFAPQGLAGELRRRAWRWLP</sequence>
<protein>
    <submittedName>
        <fullName evidence="7">Branched-chain amino acid ABC transporter permease</fullName>
    </submittedName>
</protein>
<keyword evidence="2" id="KW-1003">Cell membrane</keyword>
<keyword evidence="5 6" id="KW-0472">Membrane</keyword>
<name>A0A6L5YY20_9RHOB</name>
<evidence type="ECO:0000256" key="6">
    <source>
        <dbReference type="SAM" id="Phobius"/>
    </source>
</evidence>
<evidence type="ECO:0000256" key="1">
    <source>
        <dbReference type="ARBA" id="ARBA00004651"/>
    </source>
</evidence>
<proteinExistence type="predicted"/>
<keyword evidence="4 6" id="KW-1133">Transmembrane helix</keyword>
<evidence type="ECO:0000256" key="4">
    <source>
        <dbReference type="ARBA" id="ARBA00022989"/>
    </source>
</evidence>
<dbReference type="CDD" id="cd06581">
    <property type="entry name" value="TM_PBP1_LivM_like"/>
    <property type="match status" value="1"/>
</dbReference>
<dbReference type="GO" id="GO:0015658">
    <property type="term" value="F:branched-chain amino acid transmembrane transporter activity"/>
    <property type="evidence" value="ECO:0007669"/>
    <property type="project" value="InterPro"/>
</dbReference>
<dbReference type="GO" id="GO:0005886">
    <property type="term" value="C:plasma membrane"/>
    <property type="evidence" value="ECO:0007669"/>
    <property type="project" value="UniProtKB-SubCell"/>
</dbReference>
<evidence type="ECO:0000313" key="7">
    <source>
        <dbReference type="EMBL" id="MSU88715.1"/>
    </source>
</evidence>
<feature type="transmembrane region" description="Helical" evidence="6">
    <location>
        <begin position="279"/>
        <end position="299"/>
    </location>
</feature>
<evidence type="ECO:0000256" key="3">
    <source>
        <dbReference type="ARBA" id="ARBA00022692"/>
    </source>
</evidence>
<accession>A0A6L5YY20</accession>
<organism evidence="7 8">
    <name type="scientific">Halovulum marinum</name>
    <dbReference type="NCBI Taxonomy" id="2662447"/>
    <lineage>
        <taxon>Bacteria</taxon>
        <taxon>Pseudomonadati</taxon>
        <taxon>Pseudomonadota</taxon>
        <taxon>Alphaproteobacteria</taxon>
        <taxon>Rhodobacterales</taxon>
        <taxon>Paracoccaceae</taxon>
        <taxon>Halovulum</taxon>
    </lineage>
</organism>
<feature type="transmembrane region" description="Helical" evidence="6">
    <location>
        <begin position="248"/>
        <end position="273"/>
    </location>
</feature>
<dbReference type="AlphaFoldDB" id="A0A6L5YY20"/>
<evidence type="ECO:0000256" key="5">
    <source>
        <dbReference type="ARBA" id="ARBA00023136"/>
    </source>
</evidence>
<dbReference type="PANTHER" id="PTHR30482:SF17">
    <property type="entry name" value="ABC TRANSPORTER ATP-BINDING PROTEIN"/>
    <property type="match status" value="1"/>
</dbReference>
<dbReference type="InterPro" id="IPR043428">
    <property type="entry name" value="LivM-like"/>
</dbReference>
<dbReference type="Pfam" id="PF02653">
    <property type="entry name" value="BPD_transp_2"/>
    <property type="match status" value="1"/>
</dbReference>
<dbReference type="RefSeq" id="WP_154445031.1">
    <property type="nucleotide sequence ID" value="NZ_WIND01000002.1"/>
</dbReference>
<keyword evidence="8" id="KW-1185">Reference proteome</keyword>
<reference evidence="7 8" key="1">
    <citation type="submission" date="2019-10" db="EMBL/GenBank/DDBJ databases">
        <title>Cognatihalovulum marinum gen. nov. sp. nov., a new member of the family Rhodobacteraceae isolated from deep seawater of the Northwest Indian Ocean.</title>
        <authorList>
            <person name="Ruan C."/>
            <person name="Wang J."/>
            <person name="Zheng X."/>
            <person name="Song L."/>
            <person name="Zhu Y."/>
            <person name="Huang Y."/>
            <person name="Lu Z."/>
            <person name="Du W."/>
            <person name="Huang L."/>
            <person name="Dai X."/>
        </authorList>
    </citation>
    <scope>NUCLEOTIDE SEQUENCE [LARGE SCALE GENOMIC DNA]</scope>
    <source>
        <strain evidence="7 8">2CG4</strain>
    </source>
</reference>
<feature type="transmembrane region" description="Helical" evidence="6">
    <location>
        <begin position="113"/>
        <end position="134"/>
    </location>
</feature>
<dbReference type="Proteomes" id="UP000474957">
    <property type="component" value="Unassembled WGS sequence"/>
</dbReference>
<dbReference type="InterPro" id="IPR001851">
    <property type="entry name" value="ABC_transp_permease"/>
</dbReference>
<feature type="transmembrane region" description="Helical" evidence="6">
    <location>
        <begin position="38"/>
        <end position="66"/>
    </location>
</feature>